<name>A0ABV7JDY0_9GAMM</name>
<keyword evidence="2 7" id="KW-0808">Transferase</keyword>
<dbReference type="EMBL" id="JBHRTS010000006">
    <property type="protein sequence ID" value="MFC3195085.1"/>
    <property type="molecule type" value="Genomic_DNA"/>
</dbReference>
<evidence type="ECO:0000259" key="6">
    <source>
        <dbReference type="SMART" id="SM00827"/>
    </source>
</evidence>
<feature type="domain" description="Malonyl-CoA:ACP transacylase (MAT)" evidence="6">
    <location>
        <begin position="5"/>
        <end position="298"/>
    </location>
</feature>
<evidence type="ECO:0000313" key="7">
    <source>
        <dbReference type="EMBL" id="MFC3195085.1"/>
    </source>
</evidence>
<evidence type="ECO:0000256" key="5">
    <source>
        <dbReference type="SAM" id="MobiDB-lite"/>
    </source>
</evidence>
<feature type="compositionally biased region" description="Polar residues" evidence="5">
    <location>
        <begin position="287"/>
        <end position="301"/>
    </location>
</feature>
<feature type="region of interest" description="Disordered" evidence="5">
    <location>
        <begin position="280"/>
        <end position="333"/>
    </location>
</feature>
<dbReference type="Gene3D" id="3.30.70.250">
    <property type="entry name" value="Malonyl-CoA ACP transacylase, ACP-binding"/>
    <property type="match status" value="1"/>
</dbReference>
<dbReference type="SMART" id="SM00827">
    <property type="entry name" value="PKS_AT"/>
    <property type="match status" value="1"/>
</dbReference>
<evidence type="ECO:0000256" key="2">
    <source>
        <dbReference type="ARBA" id="ARBA00022679"/>
    </source>
</evidence>
<gene>
    <name evidence="7" type="primary">fabD</name>
    <name evidence="7" type="ORF">ACFODZ_12605</name>
</gene>
<dbReference type="InterPro" id="IPR016035">
    <property type="entry name" value="Acyl_Trfase/lysoPLipase"/>
</dbReference>
<reference evidence="8" key="1">
    <citation type="journal article" date="2019" name="Int. J. Syst. Evol. Microbiol.">
        <title>The Global Catalogue of Microorganisms (GCM) 10K type strain sequencing project: providing services to taxonomists for standard genome sequencing and annotation.</title>
        <authorList>
            <consortium name="The Broad Institute Genomics Platform"/>
            <consortium name="The Broad Institute Genome Sequencing Center for Infectious Disease"/>
            <person name="Wu L."/>
            <person name="Ma J."/>
        </authorList>
    </citation>
    <scope>NUCLEOTIDE SEQUENCE [LARGE SCALE GENOMIC DNA]</scope>
    <source>
        <strain evidence="8">KCTC 42953</strain>
    </source>
</reference>
<dbReference type="InterPro" id="IPR001227">
    <property type="entry name" value="Ac_transferase_dom_sf"/>
</dbReference>
<sequence>MNVYMFPGQGSQAKGMGGELFDEFPELVKKADKILGYSIKELCLEDPGKELANTRFTQPALYVVSALSFMKKMADGGDHADFLMGHSLGELNALQAAGAFSFESGLKIVKKRGELMSQAEGGGMAAVLNASKEQIESILKVNGFDGVDLANFNTPTQIVVSGKKDDMAKIQPLFEKDNMLFYPLNTSGAFHSRYMQDIKGKFENYLRKFKFKPLQIPVIANVTAEPYSDDEVIENLASQLTGSVRWTDGVGLLLSKGDVTFTELGHGDVLTKMVASIQRHVEKSSQSDEAQSSVPKQTASPNPKPQAENKEDQQATKSKPKTQTNLHADMSGKNADEKVALWNERFPVGTKVKSSFTSYDDLETSSEATVLFGHRAAVYMKGYKGYFDIDELEVI</sequence>
<dbReference type="PANTHER" id="PTHR42681">
    <property type="entry name" value="MALONYL-COA-ACYL CARRIER PROTEIN TRANSACYLASE, MITOCHONDRIAL"/>
    <property type="match status" value="1"/>
</dbReference>
<dbReference type="Gene3D" id="3.40.366.10">
    <property type="entry name" value="Malonyl-Coenzyme A Acyl Carrier Protein, domain 2"/>
    <property type="match status" value="1"/>
</dbReference>
<dbReference type="InterPro" id="IPR016036">
    <property type="entry name" value="Malonyl_transacylase_ACP-bd"/>
</dbReference>
<dbReference type="InterPro" id="IPR050858">
    <property type="entry name" value="Mal-CoA-ACP_Trans/PKS_FabD"/>
</dbReference>
<evidence type="ECO:0000256" key="1">
    <source>
        <dbReference type="ARBA" id="ARBA00013258"/>
    </source>
</evidence>
<dbReference type="PANTHER" id="PTHR42681:SF1">
    <property type="entry name" value="MALONYL-COA-ACYL CARRIER PROTEIN TRANSACYLASE, MITOCHONDRIAL"/>
    <property type="match status" value="1"/>
</dbReference>
<comment type="caution">
    <text evidence="7">The sequence shown here is derived from an EMBL/GenBank/DDBJ whole genome shotgun (WGS) entry which is preliminary data.</text>
</comment>
<dbReference type="NCBIfam" id="TIGR00128">
    <property type="entry name" value="fabD"/>
    <property type="match status" value="1"/>
</dbReference>
<evidence type="ECO:0000256" key="4">
    <source>
        <dbReference type="ARBA" id="ARBA00048462"/>
    </source>
</evidence>
<accession>A0ABV7JDY0</accession>
<comment type="catalytic activity">
    <reaction evidence="4">
        <text>holo-[ACP] + malonyl-CoA = malonyl-[ACP] + CoA</text>
        <dbReference type="Rhea" id="RHEA:41792"/>
        <dbReference type="Rhea" id="RHEA-COMP:9623"/>
        <dbReference type="Rhea" id="RHEA-COMP:9685"/>
        <dbReference type="ChEBI" id="CHEBI:57287"/>
        <dbReference type="ChEBI" id="CHEBI:57384"/>
        <dbReference type="ChEBI" id="CHEBI:64479"/>
        <dbReference type="ChEBI" id="CHEBI:78449"/>
        <dbReference type="EC" id="2.3.1.39"/>
    </reaction>
</comment>
<dbReference type="SUPFAM" id="SSF55048">
    <property type="entry name" value="Probable ACP-binding domain of malonyl-CoA ACP transacylase"/>
    <property type="match status" value="1"/>
</dbReference>
<protein>
    <recommendedName>
        <fullName evidence="1">[acyl-carrier-protein] S-malonyltransferase</fullName>
        <ecNumber evidence="1">2.3.1.39</ecNumber>
    </recommendedName>
</protein>
<organism evidence="7 8">
    <name type="scientific">Marinicella sediminis</name>
    <dbReference type="NCBI Taxonomy" id="1792834"/>
    <lineage>
        <taxon>Bacteria</taxon>
        <taxon>Pseudomonadati</taxon>
        <taxon>Pseudomonadota</taxon>
        <taxon>Gammaproteobacteria</taxon>
        <taxon>Lysobacterales</taxon>
        <taxon>Marinicellaceae</taxon>
        <taxon>Marinicella</taxon>
    </lineage>
</organism>
<dbReference type="RefSeq" id="WP_077412978.1">
    <property type="nucleotide sequence ID" value="NZ_JBHRTS010000006.1"/>
</dbReference>
<dbReference type="SUPFAM" id="SSF52151">
    <property type="entry name" value="FabD/lysophospholipase-like"/>
    <property type="match status" value="1"/>
</dbReference>
<dbReference type="InterPro" id="IPR014043">
    <property type="entry name" value="Acyl_transferase_dom"/>
</dbReference>
<evidence type="ECO:0000256" key="3">
    <source>
        <dbReference type="ARBA" id="ARBA00023315"/>
    </source>
</evidence>
<evidence type="ECO:0000313" key="8">
    <source>
        <dbReference type="Proteomes" id="UP001595533"/>
    </source>
</evidence>
<dbReference type="Proteomes" id="UP001595533">
    <property type="component" value="Unassembled WGS sequence"/>
</dbReference>
<dbReference type="EC" id="2.3.1.39" evidence="1"/>
<proteinExistence type="predicted"/>
<dbReference type="InterPro" id="IPR004410">
    <property type="entry name" value="Malonyl_CoA-ACP_transAc_FabD"/>
</dbReference>
<dbReference type="Pfam" id="PF00698">
    <property type="entry name" value="Acyl_transf_1"/>
    <property type="match status" value="1"/>
</dbReference>
<keyword evidence="8" id="KW-1185">Reference proteome</keyword>
<keyword evidence="3 7" id="KW-0012">Acyltransferase</keyword>
<dbReference type="GO" id="GO:0004314">
    <property type="term" value="F:[acyl-carrier-protein] S-malonyltransferase activity"/>
    <property type="evidence" value="ECO:0007669"/>
    <property type="project" value="UniProtKB-EC"/>
</dbReference>
<feature type="compositionally biased region" description="Polar residues" evidence="5">
    <location>
        <begin position="315"/>
        <end position="326"/>
    </location>
</feature>